<protein>
    <submittedName>
        <fullName evidence="1">Uncharacterized protein</fullName>
    </submittedName>
</protein>
<proteinExistence type="predicted"/>
<accession>A0AAN8RIG3</accession>
<dbReference type="AlphaFoldDB" id="A0AAN8RIG3"/>
<keyword evidence="2" id="KW-1185">Reference proteome</keyword>
<evidence type="ECO:0000313" key="1">
    <source>
        <dbReference type="EMBL" id="KAK6329032.1"/>
    </source>
</evidence>
<name>A0AAN8RIG3_9TELE</name>
<organism evidence="1 2">
    <name type="scientific">Coregonus suidteri</name>
    <dbReference type="NCBI Taxonomy" id="861788"/>
    <lineage>
        <taxon>Eukaryota</taxon>
        <taxon>Metazoa</taxon>
        <taxon>Chordata</taxon>
        <taxon>Craniata</taxon>
        <taxon>Vertebrata</taxon>
        <taxon>Euteleostomi</taxon>
        <taxon>Actinopterygii</taxon>
        <taxon>Neopterygii</taxon>
        <taxon>Teleostei</taxon>
        <taxon>Protacanthopterygii</taxon>
        <taxon>Salmoniformes</taxon>
        <taxon>Salmonidae</taxon>
        <taxon>Coregoninae</taxon>
        <taxon>Coregonus</taxon>
    </lineage>
</organism>
<sequence length="74" mass="8553">MAPCLSSCTRSDMVWHRVCWKLLENVPERWLESMLTGLVQTVKQPDALSRIMGNLVLKNKKAQFVVIYSMRLVC</sequence>
<comment type="caution">
    <text evidence="1">The sequence shown here is derived from an EMBL/GenBank/DDBJ whole genome shotgun (WGS) entry which is preliminary data.</text>
</comment>
<dbReference type="Proteomes" id="UP001356427">
    <property type="component" value="Unassembled WGS sequence"/>
</dbReference>
<gene>
    <name evidence="1" type="ORF">J4Q44_G00010100</name>
</gene>
<evidence type="ECO:0000313" key="2">
    <source>
        <dbReference type="Proteomes" id="UP001356427"/>
    </source>
</evidence>
<reference evidence="1 2" key="1">
    <citation type="submission" date="2021-04" db="EMBL/GenBank/DDBJ databases">
        <authorList>
            <person name="De Guttry C."/>
            <person name="Zahm M."/>
            <person name="Klopp C."/>
            <person name="Cabau C."/>
            <person name="Louis A."/>
            <person name="Berthelot C."/>
            <person name="Parey E."/>
            <person name="Roest Crollius H."/>
            <person name="Montfort J."/>
            <person name="Robinson-Rechavi M."/>
            <person name="Bucao C."/>
            <person name="Bouchez O."/>
            <person name="Gislard M."/>
            <person name="Lluch J."/>
            <person name="Milhes M."/>
            <person name="Lampietro C."/>
            <person name="Lopez Roques C."/>
            <person name="Donnadieu C."/>
            <person name="Braasch I."/>
            <person name="Desvignes T."/>
            <person name="Postlethwait J."/>
            <person name="Bobe J."/>
            <person name="Wedekind C."/>
            <person name="Guiguen Y."/>
        </authorList>
    </citation>
    <scope>NUCLEOTIDE SEQUENCE [LARGE SCALE GENOMIC DNA]</scope>
    <source>
        <strain evidence="1">Cs_M1</strain>
        <tissue evidence="1">Blood</tissue>
    </source>
</reference>
<dbReference type="EMBL" id="JAGTTL010000001">
    <property type="protein sequence ID" value="KAK6329032.1"/>
    <property type="molecule type" value="Genomic_DNA"/>
</dbReference>